<name>A0A835AYD2_9POAL</name>
<protein>
    <submittedName>
        <fullName evidence="9">Uncharacterized protein</fullName>
    </submittedName>
</protein>
<comment type="subcellular location">
    <subcellularLocation>
        <location evidence="1">Endoplasmic reticulum membrane</location>
        <topology evidence="1">Multi-pass membrane protein</topology>
    </subcellularLocation>
</comment>
<evidence type="ECO:0000256" key="8">
    <source>
        <dbReference type="SAM" id="Phobius"/>
    </source>
</evidence>
<evidence type="ECO:0000256" key="1">
    <source>
        <dbReference type="ARBA" id="ARBA00004477"/>
    </source>
</evidence>
<evidence type="ECO:0000256" key="5">
    <source>
        <dbReference type="ARBA" id="ARBA00022824"/>
    </source>
</evidence>
<evidence type="ECO:0000313" key="10">
    <source>
        <dbReference type="Proteomes" id="UP000636709"/>
    </source>
</evidence>
<keyword evidence="2" id="KW-0328">Glycosyltransferase</keyword>
<keyword evidence="4 8" id="KW-0812">Transmembrane</keyword>
<gene>
    <name evidence="9" type="ORF">HU200_046781</name>
</gene>
<keyword evidence="3" id="KW-0808">Transferase</keyword>
<keyword evidence="10" id="KW-1185">Reference proteome</keyword>
<dbReference type="GO" id="GO:0005789">
    <property type="term" value="C:endoplasmic reticulum membrane"/>
    <property type="evidence" value="ECO:0007669"/>
    <property type="project" value="UniProtKB-SubCell"/>
</dbReference>
<organism evidence="9 10">
    <name type="scientific">Digitaria exilis</name>
    <dbReference type="NCBI Taxonomy" id="1010633"/>
    <lineage>
        <taxon>Eukaryota</taxon>
        <taxon>Viridiplantae</taxon>
        <taxon>Streptophyta</taxon>
        <taxon>Embryophyta</taxon>
        <taxon>Tracheophyta</taxon>
        <taxon>Spermatophyta</taxon>
        <taxon>Magnoliopsida</taxon>
        <taxon>Liliopsida</taxon>
        <taxon>Poales</taxon>
        <taxon>Poaceae</taxon>
        <taxon>PACMAD clade</taxon>
        <taxon>Panicoideae</taxon>
        <taxon>Panicodae</taxon>
        <taxon>Paniceae</taxon>
        <taxon>Anthephorinae</taxon>
        <taxon>Digitaria</taxon>
    </lineage>
</organism>
<dbReference type="Pfam" id="PF03901">
    <property type="entry name" value="Glyco_transf_22"/>
    <property type="match status" value="1"/>
</dbReference>
<evidence type="ECO:0000256" key="7">
    <source>
        <dbReference type="ARBA" id="ARBA00023136"/>
    </source>
</evidence>
<evidence type="ECO:0000256" key="6">
    <source>
        <dbReference type="ARBA" id="ARBA00022989"/>
    </source>
</evidence>
<proteinExistence type="predicted"/>
<evidence type="ECO:0000256" key="3">
    <source>
        <dbReference type="ARBA" id="ARBA00022679"/>
    </source>
</evidence>
<keyword evidence="7 8" id="KW-0472">Membrane</keyword>
<dbReference type="AlphaFoldDB" id="A0A835AYD2"/>
<keyword evidence="6 8" id="KW-1133">Transmembrane helix</keyword>
<dbReference type="EMBL" id="JACEFO010002150">
    <property type="protein sequence ID" value="KAF8677295.1"/>
    <property type="molecule type" value="Genomic_DNA"/>
</dbReference>
<sequence>MRCGEIFSWNFDATVLMHFVFLAVGLQVWPPYLGVEAGPAKLPPPLDLCCSLQDSGATPPGYSMVYGNSLTSLIARERDFNFIVVITPRLLQSVFAAFGDLYVYKLSKSIFNVQVAQWTVSLKSYNMYIILFPS</sequence>
<evidence type="ECO:0000256" key="4">
    <source>
        <dbReference type="ARBA" id="ARBA00022692"/>
    </source>
</evidence>
<accession>A0A835AYD2</accession>
<keyword evidence="5" id="KW-0256">Endoplasmic reticulum</keyword>
<dbReference type="InterPro" id="IPR005599">
    <property type="entry name" value="GPI_mannosylTrfase"/>
</dbReference>
<comment type="caution">
    <text evidence="9">The sequence shown here is derived from an EMBL/GenBank/DDBJ whole genome shotgun (WGS) entry which is preliminary data.</text>
</comment>
<feature type="transmembrane region" description="Helical" evidence="8">
    <location>
        <begin position="7"/>
        <end position="29"/>
    </location>
</feature>
<reference evidence="9" key="1">
    <citation type="submission" date="2020-07" db="EMBL/GenBank/DDBJ databases">
        <title>Genome sequence and genetic diversity analysis of an under-domesticated orphan crop, white fonio (Digitaria exilis).</title>
        <authorList>
            <person name="Bennetzen J.L."/>
            <person name="Chen S."/>
            <person name="Ma X."/>
            <person name="Wang X."/>
            <person name="Yssel A.E.J."/>
            <person name="Chaluvadi S.R."/>
            <person name="Johnson M."/>
            <person name="Gangashetty P."/>
            <person name="Hamidou F."/>
            <person name="Sanogo M.D."/>
            <person name="Zwaenepoel A."/>
            <person name="Wallace J."/>
            <person name="Van De Peer Y."/>
            <person name="Van Deynze A."/>
        </authorList>
    </citation>
    <scope>NUCLEOTIDE SEQUENCE</scope>
    <source>
        <tissue evidence="9">Leaves</tissue>
    </source>
</reference>
<evidence type="ECO:0000256" key="2">
    <source>
        <dbReference type="ARBA" id="ARBA00022676"/>
    </source>
</evidence>
<dbReference type="GO" id="GO:0016757">
    <property type="term" value="F:glycosyltransferase activity"/>
    <property type="evidence" value="ECO:0007669"/>
    <property type="project" value="UniProtKB-KW"/>
</dbReference>
<dbReference type="Proteomes" id="UP000636709">
    <property type="component" value="Unassembled WGS sequence"/>
</dbReference>
<evidence type="ECO:0000313" key="9">
    <source>
        <dbReference type="EMBL" id="KAF8677295.1"/>
    </source>
</evidence>